<keyword evidence="1" id="KW-0732">Signal</keyword>
<feature type="chain" id="PRO_5026798767" evidence="1">
    <location>
        <begin position="18"/>
        <end position="206"/>
    </location>
</feature>
<dbReference type="RefSeq" id="XP_030628224.1">
    <property type="nucleotide sequence ID" value="XM_030772364.1"/>
</dbReference>
<evidence type="ECO:0000256" key="1">
    <source>
        <dbReference type="SAM" id="SignalP"/>
    </source>
</evidence>
<dbReference type="Gene3D" id="2.100.10.20">
    <property type="entry name" value="Vitelline membrane outer layer protein I (VOMI)"/>
    <property type="match status" value="1"/>
</dbReference>
<proteinExistence type="predicted"/>
<reference evidence="3" key="1">
    <citation type="submission" date="2025-08" db="UniProtKB">
        <authorList>
            <consortium name="RefSeq"/>
        </authorList>
    </citation>
    <scope>IDENTIFICATION</scope>
</reference>
<organism evidence="2 3">
    <name type="scientific">Chanos chanos</name>
    <name type="common">Milkfish</name>
    <name type="synonym">Mugil chanos</name>
    <dbReference type="NCBI Taxonomy" id="29144"/>
    <lineage>
        <taxon>Eukaryota</taxon>
        <taxon>Metazoa</taxon>
        <taxon>Chordata</taxon>
        <taxon>Craniata</taxon>
        <taxon>Vertebrata</taxon>
        <taxon>Euteleostomi</taxon>
        <taxon>Actinopterygii</taxon>
        <taxon>Neopterygii</taxon>
        <taxon>Teleostei</taxon>
        <taxon>Ostariophysi</taxon>
        <taxon>Gonorynchiformes</taxon>
        <taxon>Chanidae</taxon>
        <taxon>Chanos</taxon>
    </lineage>
</organism>
<evidence type="ECO:0000313" key="3">
    <source>
        <dbReference type="RefSeq" id="XP_030628224.1"/>
    </source>
</evidence>
<dbReference type="InParanoid" id="A0A6J2V7D0"/>
<accession>A0A6J2V7D0</accession>
<name>A0A6J2V7D0_CHACN</name>
<dbReference type="InterPro" id="IPR005515">
    <property type="entry name" value="VOMI"/>
</dbReference>
<gene>
    <name evidence="3" type="primary">LOC115810433</name>
</gene>
<dbReference type="PANTHER" id="PTHR18841:SF0">
    <property type="entry name" value="VITELLINE MEMBRANE OUTER LAYER 1 HOMOLOG A-RELATED"/>
    <property type="match status" value="1"/>
</dbReference>
<dbReference type="Pfam" id="PF03762">
    <property type="entry name" value="VOMI"/>
    <property type="match status" value="1"/>
</dbReference>
<dbReference type="PANTHER" id="PTHR18841">
    <property type="entry name" value="VITELLINE MEMBRANE OUTER LAYER PROTEIN I-RELATED"/>
    <property type="match status" value="1"/>
</dbReference>
<dbReference type="GO" id="GO:0005615">
    <property type="term" value="C:extracellular space"/>
    <property type="evidence" value="ECO:0007669"/>
    <property type="project" value="TreeGrafter"/>
</dbReference>
<sequence>MIQFFIALSLLISLALGSAPDLGQGSSKERQDRAVPPNDNLVIAVANGFQKGAWSKTDKCPEGLYAGGFSLRIEPPQGTMRDDTSLNGIRLYCIDPKSARNLIPTVVSHPGYWGTWTQPQWCSGGVLRSFQLRVSPDQGYSDDTAANNINFKCDGAILRGHGPPWGFWGEWSNECATGGICGIQTRMAERGGDDTALNDVRFYCCP</sequence>
<feature type="signal peptide" evidence="1">
    <location>
        <begin position="1"/>
        <end position="17"/>
    </location>
</feature>
<evidence type="ECO:0000313" key="2">
    <source>
        <dbReference type="Proteomes" id="UP000504632"/>
    </source>
</evidence>
<dbReference type="Proteomes" id="UP000504632">
    <property type="component" value="Chromosome 4"/>
</dbReference>
<dbReference type="GeneID" id="115810433"/>
<dbReference type="AlphaFoldDB" id="A0A6J2V7D0"/>
<dbReference type="InterPro" id="IPR036706">
    <property type="entry name" value="VOMI_sf"/>
</dbReference>
<dbReference type="SUPFAM" id="SSF51092">
    <property type="entry name" value="Vitelline membrane outer protein-I (VMO-I)"/>
    <property type="match status" value="1"/>
</dbReference>
<keyword evidence="2" id="KW-1185">Reference proteome</keyword>
<dbReference type="OrthoDB" id="6344411at2759"/>
<protein>
    <submittedName>
        <fullName evidence="3">Vitelline membrane outer layer protein 1 homolog</fullName>
    </submittedName>
</protein>